<evidence type="ECO:0000256" key="5">
    <source>
        <dbReference type="ARBA" id="ARBA00013200"/>
    </source>
</evidence>
<dbReference type="Pfam" id="PF02654">
    <property type="entry name" value="CobS"/>
    <property type="match status" value="1"/>
</dbReference>
<protein>
    <recommendedName>
        <fullName evidence="6 19">Adenosylcobinamide-GDP ribazoletransferase</fullName>
        <ecNumber evidence="5 19">2.7.8.26</ecNumber>
    </recommendedName>
    <alternativeName>
        <fullName evidence="16 19">Cobalamin synthase</fullName>
    </alternativeName>
    <alternativeName>
        <fullName evidence="15 19">Cobalamin-5'-phosphate synthase</fullName>
    </alternativeName>
</protein>
<keyword evidence="13 19" id="KW-0472">Membrane</keyword>
<feature type="transmembrane region" description="Helical" evidence="19">
    <location>
        <begin position="107"/>
        <end position="125"/>
    </location>
</feature>
<keyword evidence="8 19" id="KW-0169">Cobalamin biosynthesis</keyword>
<keyword evidence="21" id="KW-1185">Reference proteome</keyword>
<dbReference type="EMBL" id="JAUBDH010000001">
    <property type="protein sequence ID" value="MDW0108607.1"/>
    <property type="molecule type" value="Genomic_DNA"/>
</dbReference>
<feature type="transmembrane region" description="Helical" evidence="19">
    <location>
        <begin position="137"/>
        <end position="157"/>
    </location>
</feature>
<evidence type="ECO:0000256" key="19">
    <source>
        <dbReference type="HAMAP-Rule" id="MF_00719"/>
    </source>
</evidence>
<organism evidence="20 21">
    <name type="scientific">Sporosarcina aquimarina</name>
    <dbReference type="NCBI Taxonomy" id="114975"/>
    <lineage>
        <taxon>Bacteria</taxon>
        <taxon>Bacillati</taxon>
        <taxon>Bacillota</taxon>
        <taxon>Bacilli</taxon>
        <taxon>Bacillales</taxon>
        <taxon>Caryophanaceae</taxon>
        <taxon>Sporosarcina</taxon>
    </lineage>
</organism>
<evidence type="ECO:0000256" key="17">
    <source>
        <dbReference type="ARBA" id="ARBA00048623"/>
    </source>
</evidence>
<comment type="similarity">
    <text evidence="4 19">Belongs to the CobS family.</text>
</comment>
<evidence type="ECO:0000256" key="11">
    <source>
        <dbReference type="ARBA" id="ARBA00022842"/>
    </source>
</evidence>
<evidence type="ECO:0000256" key="1">
    <source>
        <dbReference type="ARBA" id="ARBA00001946"/>
    </source>
</evidence>
<feature type="transmembrane region" description="Helical" evidence="19">
    <location>
        <begin position="29"/>
        <end position="51"/>
    </location>
</feature>
<comment type="caution">
    <text evidence="20">The sequence shown here is derived from an EMBL/GenBank/DDBJ whole genome shotgun (WGS) entry which is preliminary data.</text>
</comment>
<evidence type="ECO:0000313" key="21">
    <source>
        <dbReference type="Proteomes" id="UP001280629"/>
    </source>
</evidence>
<evidence type="ECO:0000256" key="7">
    <source>
        <dbReference type="ARBA" id="ARBA00022475"/>
    </source>
</evidence>
<evidence type="ECO:0000256" key="8">
    <source>
        <dbReference type="ARBA" id="ARBA00022573"/>
    </source>
</evidence>
<comment type="subcellular location">
    <subcellularLocation>
        <location evidence="2 19">Cell membrane</location>
        <topology evidence="2 19">Multi-pass membrane protein</topology>
    </subcellularLocation>
</comment>
<comment type="cofactor">
    <cofactor evidence="1 19">
        <name>Mg(2+)</name>
        <dbReference type="ChEBI" id="CHEBI:18420"/>
    </cofactor>
</comment>
<dbReference type="PANTHER" id="PTHR34148:SF1">
    <property type="entry name" value="ADENOSYLCOBINAMIDE-GDP RIBAZOLETRANSFERASE"/>
    <property type="match status" value="1"/>
</dbReference>
<name>A0ABU4FYX7_9BACL</name>
<evidence type="ECO:0000256" key="9">
    <source>
        <dbReference type="ARBA" id="ARBA00022679"/>
    </source>
</evidence>
<keyword evidence="9 19" id="KW-0808">Transferase</keyword>
<keyword evidence="11 19" id="KW-0460">Magnesium</keyword>
<evidence type="ECO:0000256" key="4">
    <source>
        <dbReference type="ARBA" id="ARBA00010561"/>
    </source>
</evidence>
<evidence type="ECO:0000256" key="6">
    <source>
        <dbReference type="ARBA" id="ARBA00015850"/>
    </source>
</evidence>
<dbReference type="GO" id="GO:0051073">
    <property type="term" value="F:adenosylcobinamide-GDP ribazoletransferase activity"/>
    <property type="evidence" value="ECO:0007669"/>
    <property type="project" value="UniProtKB-EC"/>
</dbReference>
<feature type="transmembrane region" description="Helical" evidence="19">
    <location>
        <begin position="178"/>
        <end position="197"/>
    </location>
</feature>
<dbReference type="NCBIfam" id="TIGR00317">
    <property type="entry name" value="cobS"/>
    <property type="match status" value="1"/>
</dbReference>
<dbReference type="Proteomes" id="UP001280629">
    <property type="component" value="Unassembled WGS sequence"/>
</dbReference>
<reference evidence="20 21" key="1">
    <citation type="submission" date="2023-06" db="EMBL/GenBank/DDBJ databases">
        <title>Sporosarcina sp. nov., isolated from Korean traditional fermented seafood 'Jeotgal'.</title>
        <authorList>
            <person name="Yang A.-I."/>
            <person name="Shin N.-R."/>
        </authorList>
    </citation>
    <scope>NUCLEOTIDE SEQUENCE [LARGE SCALE GENOMIC DNA]</scope>
    <source>
        <strain evidence="20 21">KCTC3840</strain>
    </source>
</reference>
<keyword evidence="10 19" id="KW-0812">Transmembrane</keyword>
<evidence type="ECO:0000256" key="16">
    <source>
        <dbReference type="ARBA" id="ARBA00032853"/>
    </source>
</evidence>
<evidence type="ECO:0000256" key="2">
    <source>
        <dbReference type="ARBA" id="ARBA00004651"/>
    </source>
</evidence>
<dbReference type="PANTHER" id="PTHR34148">
    <property type="entry name" value="ADENOSYLCOBINAMIDE-GDP RIBAZOLETRANSFERASE"/>
    <property type="match status" value="1"/>
</dbReference>
<proteinExistence type="inferred from homology"/>
<comment type="catalytic activity">
    <reaction evidence="18 19">
        <text>alpha-ribazole 5'-phosphate + adenosylcob(III)inamide-GDP = adenosylcob(III)alamin 5'-phosphate + GMP + H(+)</text>
        <dbReference type="Rhea" id="RHEA:23560"/>
        <dbReference type="ChEBI" id="CHEBI:15378"/>
        <dbReference type="ChEBI" id="CHEBI:57918"/>
        <dbReference type="ChEBI" id="CHEBI:58115"/>
        <dbReference type="ChEBI" id="CHEBI:60487"/>
        <dbReference type="ChEBI" id="CHEBI:60493"/>
        <dbReference type="EC" id="2.7.8.26"/>
    </reaction>
</comment>
<feature type="transmembrane region" description="Helical" evidence="19">
    <location>
        <begin position="57"/>
        <end position="79"/>
    </location>
</feature>
<comment type="catalytic activity">
    <reaction evidence="17 19">
        <text>alpha-ribazole + adenosylcob(III)inamide-GDP = adenosylcob(III)alamin + GMP + H(+)</text>
        <dbReference type="Rhea" id="RHEA:16049"/>
        <dbReference type="ChEBI" id="CHEBI:10329"/>
        <dbReference type="ChEBI" id="CHEBI:15378"/>
        <dbReference type="ChEBI" id="CHEBI:18408"/>
        <dbReference type="ChEBI" id="CHEBI:58115"/>
        <dbReference type="ChEBI" id="CHEBI:60487"/>
        <dbReference type="EC" id="2.7.8.26"/>
    </reaction>
</comment>
<dbReference type="RefSeq" id="WP_317933794.1">
    <property type="nucleotide sequence ID" value="NZ_JAUBDH010000001.1"/>
</dbReference>
<evidence type="ECO:0000256" key="15">
    <source>
        <dbReference type="ARBA" id="ARBA00032605"/>
    </source>
</evidence>
<feature type="transmembrane region" description="Helical" evidence="19">
    <location>
        <begin position="203"/>
        <end position="221"/>
    </location>
</feature>
<dbReference type="HAMAP" id="MF_00719">
    <property type="entry name" value="CobS"/>
    <property type="match status" value="1"/>
</dbReference>
<dbReference type="EC" id="2.7.8.26" evidence="5 19"/>
<evidence type="ECO:0000256" key="13">
    <source>
        <dbReference type="ARBA" id="ARBA00023136"/>
    </source>
</evidence>
<comment type="pathway">
    <text evidence="3 19">Cofactor biosynthesis; adenosylcobalamin biosynthesis; adenosylcobalamin from cob(II)yrinate a,c-diamide: step 7/7.</text>
</comment>
<sequence length="253" mass="27582">MNGILLALQFFTSIPIRNELPMERRHVTAMYGALPFVGALIGLAMFASIWLSDWLGFGALLTAVLTLTVGIALTGGLHLDGVADTSDAYFSYRDQQRRHEILADPRIGAFGTLGLIVFILLKFALLQELIAGNHVDLIFLIAVPFFARGAMVLYFVLTKPAKTNGMAYFFLEKLNRGPLIGWTIVWMAGGLIAIAIVLESIVLPIGIAGVIVLALLLYRSWTIRNFGGVTGDLSGAFIEGMEVVLWIAVLSWL</sequence>
<evidence type="ECO:0000313" key="20">
    <source>
        <dbReference type="EMBL" id="MDW0108607.1"/>
    </source>
</evidence>
<dbReference type="InterPro" id="IPR003805">
    <property type="entry name" value="CobS"/>
</dbReference>
<evidence type="ECO:0000256" key="18">
    <source>
        <dbReference type="ARBA" id="ARBA00049504"/>
    </source>
</evidence>
<evidence type="ECO:0000256" key="3">
    <source>
        <dbReference type="ARBA" id="ARBA00004663"/>
    </source>
</evidence>
<evidence type="ECO:0000256" key="10">
    <source>
        <dbReference type="ARBA" id="ARBA00022692"/>
    </source>
</evidence>
<evidence type="ECO:0000256" key="12">
    <source>
        <dbReference type="ARBA" id="ARBA00022989"/>
    </source>
</evidence>
<accession>A0ABU4FYX7</accession>
<evidence type="ECO:0000256" key="14">
    <source>
        <dbReference type="ARBA" id="ARBA00025228"/>
    </source>
</evidence>
<comment type="function">
    <text evidence="14 19">Joins adenosylcobinamide-GDP and alpha-ribazole to generate adenosylcobalamin (Ado-cobalamin). Also synthesizes adenosylcobalamin 5'-phosphate from adenosylcobinamide-GDP and alpha-ribazole 5'-phosphate.</text>
</comment>
<keyword evidence="7 19" id="KW-1003">Cell membrane</keyword>
<gene>
    <name evidence="19 20" type="primary">cobS</name>
    <name evidence="20" type="ORF">QT716_00940</name>
</gene>
<keyword evidence="12 19" id="KW-1133">Transmembrane helix</keyword>